<keyword evidence="4" id="KW-1185">Reference proteome</keyword>
<dbReference type="InterPro" id="IPR017853">
    <property type="entry name" value="GH"/>
</dbReference>
<dbReference type="Gene3D" id="3.20.20.80">
    <property type="entry name" value="Glycosidases"/>
    <property type="match status" value="1"/>
</dbReference>
<evidence type="ECO:0000259" key="2">
    <source>
        <dbReference type="PROSITE" id="PS51910"/>
    </source>
</evidence>
<proteinExistence type="predicted"/>
<reference evidence="3 4" key="1">
    <citation type="submission" date="2023-10" db="EMBL/GenBank/DDBJ databases">
        <title>Draft genome sequence of Xylaria bambusicola isolate GMP-LS, the root and basal stem rot pathogen of sugarcane in Indonesia.</title>
        <authorList>
            <person name="Selvaraj P."/>
            <person name="Muralishankar V."/>
            <person name="Muruganantham S."/>
            <person name="Sp S."/>
            <person name="Haryani S."/>
            <person name="Lau K.J.X."/>
            <person name="Naqvi N.I."/>
        </authorList>
    </citation>
    <scope>NUCLEOTIDE SEQUENCE [LARGE SCALE GENOMIC DNA]</scope>
    <source>
        <strain evidence="3">GMP-LS</strain>
    </source>
</reference>
<gene>
    <name evidence="3" type="ORF">RRF57_007686</name>
</gene>
<feature type="domain" description="GH18" evidence="2">
    <location>
        <begin position="32"/>
        <end position="322"/>
    </location>
</feature>
<dbReference type="Proteomes" id="UP001305414">
    <property type="component" value="Unassembled WGS sequence"/>
</dbReference>
<feature type="signal peptide" evidence="1">
    <location>
        <begin position="1"/>
        <end position="19"/>
    </location>
</feature>
<dbReference type="PROSITE" id="PS51910">
    <property type="entry name" value="GH18_2"/>
    <property type="match status" value="1"/>
</dbReference>
<evidence type="ECO:0000313" key="3">
    <source>
        <dbReference type="EMBL" id="KAK5631972.1"/>
    </source>
</evidence>
<comment type="caution">
    <text evidence="3">The sequence shown here is derived from an EMBL/GenBank/DDBJ whole genome shotgun (WGS) entry which is preliminary data.</text>
</comment>
<evidence type="ECO:0000313" key="4">
    <source>
        <dbReference type="Proteomes" id="UP001305414"/>
    </source>
</evidence>
<dbReference type="InterPro" id="IPR001223">
    <property type="entry name" value="Glyco_hydro18_cat"/>
</dbReference>
<dbReference type="EMBL" id="JAWHQM010000022">
    <property type="protein sequence ID" value="KAK5631972.1"/>
    <property type="molecule type" value="Genomic_DNA"/>
</dbReference>
<keyword evidence="1" id="KW-0732">Signal</keyword>
<accession>A0AAN7Z7P8</accession>
<name>A0AAN7Z7P8_9PEZI</name>
<dbReference type="AlphaFoldDB" id="A0AAN7Z7P8"/>
<organism evidence="3 4">
    <name type="scientific">Xylaria bambusicola</name>
    <dbReference type="NCBI Taxonomy" id="326684"/>
    <lineage>
        <taxon>Eukaryota</taxon>
        <taxon>Fungi</taxon>
        <taxon>Dikarya</taxon>
        <taxon>Ascomycota</taxon>
        <taxon>Pezizomycotina</taxon>
        <taxon>Sordariomycetes</taxon>
        <taxon>Xylariomycetidae</taxon>
        <taxon>Xylariales</taxon>
        <taxon>Xylariaceae</taxon>
        <taxon>Xylaria</taxon>
    </lineage>
</organism>
<dbReference type="SUPFAM" id="SSF51445">
    <property type="entry name" value="(Trans)glycosidases"/>
    <property type="match status" value="1"/>
</dbReference>
<protein>
    <recommendedName>
        <fullName evidence="2">GH18 domain-containing protein</fullName>
    </recommendedName>
</protein>
<dbReference type="GO" id="GO:0005975">
    <property type="term" value="P:carbohydrate metabolic process"/>
    <property type="evidence" value="ECO:0007669"/>
    <property type="project" value="InterPro"/>
</dbReference>
<feature type="chain" id="PRO_5042907045" description="GH18 domain-containing protein" evidence="1">
    <location>
        <begin position="20"/>
        <end position="322"/>
    </location>
</feature>
<sequence>MKGLFIKALPFILALGAQAASCQRRSNQPQTKRVVQYYGQQINDQGTKFHIDLLVNNSDGKTYATNVLMGEFSVGTKALQLNGGDPAAKSNDWFWNEIKTVQNAGVKVSLWLRQGFEYLKKDNKDFDTYYALVNKTITDYNFGGIDLDIEDALGDNGCDDKTMTLEDTVYLIRRLRDDFGPNFVITLAPVSNALLDEGNVSCFNYQELEKRSATDINWYNAQFYGGSWEGLKTSAFYERCIKEGGWKPHRIVTTITTSPDFTSPLPRSSWIGLNETGPTIESLVEKYADFGGTGGFDYYDAEPGGYEKPWEWSQWAVRQMNA</sequence>
<evidence type="ECO:0000256" key="1">
    <source>
        <dbReference type="SAM" id="SignalP"/>
    </source>
</evidence>